<keyword evidence="3" id="KW-1185">Reference proteome</keyword>
<keyword evidence="1" id="KW-0732">Signal</keyword>
<name>A0AAV7NL50_PLEWA</name>
<gene>
    <name evidence="2" type="ORF">NDU88_004044</name>
</gene>
<dbReference type="AlphaFoldDB" id="A0AAV7NL50"/>
<dbReference type="EMBL" id="JANPWB010000012">
    <property type="protein sequence ID" value="KAJ1115822.1"/>
    <property type="molecule type" value="Genomic_DNA"/>
</dbReference>
<reference evidence="2" key="1">
    <citation type="journal article" date="2022" name="bioRxiv">
        <title>Sequencing and chromosome-scale assembly of the giantPleurodeles waltlgenome.</title>
        <authorList>
            <person name="Brown T."/>
            <person name="Elewa A."/>
            <person name="Iarovenko S."/>
            <person name="Subramanian E."/>
            <person name="Araus A.J."/>
            <person name="Petzold A."/>
            <person name="Susuki M."/>
            <person name="Suzuki K.-i.T."/>
            <person name="Hayashi T."/>
            <person name="Toyoda A."/>
            <person name="Oliveira C."/>
            <person name="Osipova E."/>
            <person name="Leigh N.D."/>
            <person name="Simon A."/>
            <person name="Yun M.H."/>
        </authorList>
    </citation>
    <scope>NUCLEOTIDE SEQUENCE</scope>
    <source>
        <strain evidence="2">20211129_DDA</strain>
        <tissue evidence="2">Liver</tissue>
    </source>
</reference>
<organism evidence="2 3">
    <name type="scientific">Pleurodeles waltl</name>
    <name type="common">Iberian ribbed newt</name>
    <dbReference type="NCBI Taxonomy" id="8319"/>
    <lineage>
        <taxon>Eukaryota</taxon>
        <taxon>Metazoa</taxon>
        <taxon>Chordata</taxon>
        <taxon>Craniata</taxon>
        <taxon>Vertebrata</taxon>
        <taxon>Euteleostomi</taxon>
        <taxon>Amphibia</taxon>
        <taxon>Batrachia</taxon>
        <taxon>Caudata</taxon>
        <taxon>Salamandroidea</taxon>
        <taxon>Salamandridae</taxon>
        <taxon>Pleurodelinae</taxon>
        <taxon>Pleurodeles</taxon>
    </lineage>
</organism>
<accession>A0AAV7NL50</accession>
<sequence length="113" mass="11993">MAVQVGLTSAACGLALVLWVELRCHGHPLWPGAFSLHHPIQKLPNPGMPDGESSPDALGTPAGRKVQAAVVPWAASPIVSWRAEAPEKAITGPHVQTRRSALLYRHLSEALPS</sequence>
<evidence type="ECO:0000313" key="3">
    <source>
        <dbReference type="Proteomes" id="UP001066276"/>
    </source>
</evidence>
<feature type="signal peptide" evidence="1">
    <location>
        <begin position="1"/>
        <end position="26"/>
    </location>
</feature>
<evidence type="ECO:0000313" key="2">
    <source>
        <dbReference type="EMBL" id="KAJ1115822.1"/>
    </source>
</evidence>
<comment type="caution">
    <text evidence="2">The sequence shown here is derived from an EMBL/GenBank/DDBJ whole genome shotgun (WGS) entry which is preliminary data.</text>
</comment>
<evidence type="ECO:0000256" key="1">
    <source>
        <dbReference type="SAM" id="SignalP"/>
    </source>
</evidence>
<feature type="chain" id="PRO_5043574676" evidence="1">
    <location>
        <begin position="27"/>
        <end position="113"/>
    </location>
</feature>
<protein>
    <submittedName>
        <fullName evidence="2">Uncharacterized protein</fullName>
    </submittedName>
</protein>
<dbReference type="Proteomes" id="UP001066276">
    <property type="component" value="Chromosome 8"/>
</dbReference>
<proteinExistence type="predicted"/>